<feature type="transmembrane region" description="Helical" evidence="1">
    <location>
        <begin position="160"/>
        <end position="181"/>
    </location>
</feature>
<gene>
    <name evidence="3" type="ORF">G7070_11735</name>
</gene>
<reference evidence="3 4" key="1">
    <citation type="submission" date="2020-03" db="EMBL/GenBank/DDBJ databases">
        <title>Propioniciclava sp. nov., isolated from Hydrophilus acuminatus.</title>
        <authorList>
            <person name="Hyun D.-W."/>
            <person name="Bae J.-W."/>
        </authorList>
    </citation>
    <scope>NUCLEOTIDE SEQUENCE [LARGE SCALE GENOMIC DNA]</scope>
    <source>
        <strain evidence="3 4">HDW11</strain>
    </source>
</reference>
<dbReference type="InterPro" id="IPR053150">
    <property type="entry name" value="Teicoplanin_resist-assoc"/>
</dbReference>
<dbReference type="InterPro" id="IPR006976">
    <property type="entry name" value="VanZ-like"/>
</dbReference>
<proteinExistence type="predicted"/>
<feature type="transmembrane region" description="Helical" evidence="1">
    <location>
        <begin position="125"/>
        <end position="148"/>
    </location>
</feature>
<protein>
    <submittedName>
        <fullName evidence="3">VanZ family protein</fullName>
    </submittedName>
</protein>
<sequence length="345" mass="36015">MYSGVVAVVVGLLAAVALFVPFVAISYRRRGGLSGGRVLAWLAALVYFWAIWTYTLLPLPSSDSYRCMGVSLDPLGFIPEVRDALAAGGNPLRNRAVQQLVLNVALFTPLGFFVRVLGGRGLPTALAAGLGVSALVEFTQLTGVWGLYPCPYRVFDVVDLETNTLGAALGSLAALALPGTWRRGGVRPDADLPRPVTRGRRWLAMLCDVLGSSLVGWTAAVAVNLVLFYVLGDPAAVDAGTWSLAVGTAAPVTIWLAVTWATGRSVGDLAVQLRYRGGAQPEALARTMRALGGVVGFVLLGLLPGGTAQLLFGALAVLTVPLTAAGRGLPGLLSGRRLTDAREPA</sequence>
<feature type="transmembrane region" description="Helical" evidence="1">
    <location>
        <begin position="283"/>
        <end position="303"/>
    </location>
</feature>
<feature type="transmembrane region" description="Helical" evidence="1">
    <location>
        <begin position="39"/>
        <end position="57"/>
    </location>
</feature>
<dbReference type="EMBL" id="CP049865">
    <property type="protein sequence ID" value="QIK73938.1"/>
    <property type="molecule type" value="Genomic_DNA"/>
</dbReference>
<feature type="transmembrane region" description="Helical" evidence="1">
    <location>
        <begin position="6"/>
        <end position="27"/>
    </location>
</feature>
<feature type="transmembrane region" description="Helical" evidence="1">
    <location>
        <begin position="202"/>
        <end position="230"/>
    </location>
</feature>
<name>A0A6G7YBC3_9ACTN</name>
<keyword evidence="1" id="KW-1133">Transmembrane helix</keyword>
<keyword evidence="1" id="KW-0472">Membrane</keyword>
<feature type="domain" description="VanZ-like" evidence="2">
    <location>
        <begin position="46"/>
        <end position="175"/>
    </location>
</feature>
<dbReference type="Pfam" id="PF04892">
    <property type="entry name" value="VanZ"/>
    <property type="match status" value="1"/>
</dbReference>
<evidence type="ECO:0000256" key="1">
    <source>
        <dbReference type="SAM" id="Phobius"/>
    </source>
</evidence>
<feature type="transmembrane region" description="Helical" evidence="1">
    <location>
        <begin position="100"/>
        <end position="118"/>
    </location>
</feature>
<dbReference type="Proteomes" id="UP000501058">
    <property type="component" value="Chromosome"/>
</dbReference>
<dbReference type="AlphaFoldDB" id="A0A6G7YBC3"/>
<evidence type="ECO:0000313" key="4">
    <source>
        <dbReference type="Proteomes" id="UP000501058"/>
    </source>
</evidence>
<organism evidence="3 4">
    <name type="scientific">Propioniciclava coleopterorum</name>
    <dbReference type="NCBI Taxonomy" id="2714937"/>
    <lineage>
        <taxon>Bacteria</taxon>
        <taxon>Bacillati</taxon>
        <taxon>Actinomycetota</taxon>
        <taxon>Actinomycetes</taxon>
        <taxon>Propionibacteriales</taxon>
        <taxon>Propionibacteriaceae</taxon>
        <taxon>Propioniciclava</taxon>
    </lineage>
</organism>
<accession>A0A6G7YBC3</accession>
<feature type="transmembrane region" description="Helical" evidence="1">
    <location>
        <begin position="242"/>
        <end position="262"/>
    </location>
</feature>
<keyword evidence="4" id="KW-1185">Reference proteome</keyword>
<dbReference type="PANTHER" id="PTHR36834">
    <property type="entry name" value="MEMBRANE PROTEIN-RELATED"/>
    <property type="match status" value="1"/>
</dbReference>
<evidence type="ECO:0000259" key="2">
    <source>
        <dbReference type="Pfam" id="PF04892"/>
    </source>
</evidence>
<keyword evidence="1" id="KW-0812">Transmembrane</keyword>
<dbReference type="KEGG" id="prv:G7070_11735"/>
<dbReference type="PANTHER" id="PTHR36834:SF1">
    <property type="entry name" value="INTEGRAL MEMBRANE PROTEIN"/>
    <property type="match status" value="1"/>
</dbReference>
<evidence type="ECO:0000313" key="3">
    <source>
        <dbReference type="EMBL" id="QIK73938.1"/>
    </source>
</evidence>